<gene>
    <name evidence="1" type="ORF">Val02_86710</name>
</gene>
<proteinExistence type="predicted"/>
<dbReference type="EMBL" id="BOPF01000054">
    <property type="protein sequence ID" value="GIJ51785.1"/>
    <property type="molecule type" value="Genomic_DNA"/>
</dbReference>
<evidence type="ECO:0000313" key="2">
    <source>
        <dbReference type="Proteomes" id="UP000619260"/>
    </source>
</evidence>
<reference evidence="1" key="1">
    <citation type="submission" date="2021-01" db="EMBL/GenBank/DDBJ databases">
        <title>Whole genome shotgun sequence of Virgisporangium aliadipatigenens NBRC 105644.</title>
        <authorList>
            <person name="Komaki H."/>
            <person name="Tamura T."/>
        </authorList>
    </citation>
    <scope>NUCLEOTIDE SEQUENCE</scope>
    <source>
        <strain evidence="1">NBRC 105644</strain>
    </source>
</reference>
<dbReference type="Proteomes" id="UP000619260">
    <property type="component" value="Unassembled WGS sequence"/>
</dbReference>
<organism evidence="1 2">
    <name type="scientific">Virgisporangium aliadipatigenens</name>
    <dbReference type="NCBI Taxonomy" id="741659"/>
    <lineage>
        <taxon>Bacteria</taxon>
        <taxon>Bacillati</taxon>
        <taxon>Actinomycetota</taxon>
        <taxon>Actinomycetes</taxon>
        <taxon>Micromonosporales</taxon>
        <taxon>Micromonosporaceae</taxon>
        <taxon>Virgisporangium</taxon>
    </lineage>
</organism>
<name>A0A8J3YY07_9ACTN</name>
<dbReference type="AlphaFoldDB" id="A0A8J3YY07"/>
<protein>
    <submittedName>
        <fullName evidence="1">Uncharacterized protein</fullName>
    </submittedName>
</protein>
<dbReference type="RefSeq" id="WP_203905181.1">
    <property type="nucleotide sequence ID" value="NZ_BOPF01000054.1"/>
</dbReference>
<accession>A0A8J3YY07</accession>
<comment type="caution">
    <text evidence="1">The sequence shown here is derived from an EMBL/GenBank/DDBJ whole genome shotgun (WGS) entry which is preliminary data.</text>
</comment>
<evidence type="ECO:0000313" key="1">
    <source>
        <dbReference type="EMBL" id="GIJ51785.1"/>
    </source>
</evidence>
<sequence>MNADSSLPVDPETFPADFETFLVDFETAEVITPMIYPPQPTLAVTGTKPDLVTEVTLRPLAYVERPEYWGIEVTGTRPGGPHPMQPIANVPYAVQLRVDDVIGTAGIEVIGANGSERIDVAHASEDQAQR</sequence>
<keyword evidence="2" id="KW-1185">Reference proteome</keyword>